<gene>
    <name evidence="1" type="ORF">Tco_0926658</name>
</gene>
<organism evidence="1 2">
    <name type="scientific">Tanacetum coccineum</name>
    <dbReference type="NCBI Taxonomy" id="301880"/>
    <lineage>
        <taxon>Eukaryota</taxon>
        <taxon>Viridiplantae</taxon>
        <taxon>Streptophyta</taxon>
        <taxon>Embryophyta</taxon>
        <taxon>Tracheophyta</taxon>
        <taxon>Spermatophyta</taxon>
        <taxon>Magnoliopsida</taxon>
        <taxon>eudicotyledons</taxon>
        <taxon>Gunneridae</taxon>
        <taxon>Pentapetalae</taxon>
        <taxon>asterids</taxon>
        <taxon>campanulids</taxon>
        <taxon>Asterales</taxon>
        <taxon>Asteraceae</taxon>
        <taxon>Asteroideae</taxon>
        <taxon>Anthemideae</taxon>
        <taxon>Anthemidinae</taxon>
        <taxon>Tanacetum</taxon>
    </lineage>
</organism>
<reference evidence="1" key="1">
    <citation type="journal article" date="2022" name="Int. J. Mol. Sci.">
        <title>Draft Genome of Tanacetum Coccineum: Genomic Comparison of Closely Related Tanacetum-Family Plants.</title>
        <authorList>
            <person name="Yamashiro T."/>
            <person name="Shiraishi A."/>
            <person name="Nakayama K."/>
            <person name="Satake H."/>
        </authorList>
    </citation>
    <scope>NUCLEOTIDE SEQUENCE</scope>
</reference>
<dbReference type="EMBL" id="BQNB010015120">
    <property type="protein sequence ID" value="GJT36239.1"/>
    <property type="molecule type" value="Genomic_DNA"/>
</dbReference>
<name>A0ABQ5DGP7_9ASTR</name>
<keyword evidence="2" id="KW-1185">Reference proteome</keyword>
<dbReference type="Proteomes" id="UP001151760">
    <property type="component" value="Unassembled WGS sequence"/>
</dbReference>
<evidence type="ECO:0000313" key="2">
    <source>
        <dbReference type="Proteomes" id="UP001151760"/>
    </source>
</evidence>
<comment type="caution">
    <text evidence="1">The sequence shown here is derived from an EMBL/GenBank/DDBJ whole genome shotgun (WGS) entry which is preliminary data.</text>
</comment>
<reference evidence="1" key="2">
    <citation type="submission" date="2022-01" db="EMBL/GenBank/DDBJ databases">
        <authorList>
            <person name="Yamashiro T."/>
            <person name="Shiraishi A."/>
            <person name="Satake H."/>
            <person name="Nakayama K."/>
        </authorList>
    </citation>
    <scope>NUCLEOTIDE SEQUENCE</scope>
</reference>
<proteinExistence type="predicted"/>
<evidence type="ECO:0000313" key="1">
    <source>
        <dbReference type="EMBL" id="GJT36239.1"/>
    </source>
</evidence>
<sequence length="396" mass="45771">MSPRSPHLFLLGFRLDFRLVQEFPIGIKRYQSKVNLTVPTLTFPGIEEYEPYSIVDKPYQFIYLNTKIETVMELSEIMKSCDATLEKVLKEVKLKIFQSEPWKKPPLLGELYRDIMRAFEIEITKRLSHREQMRRWESFVKGRPILPTMKRLHAHTFLDHDSKHRSCKSYVVGCQNHGSPLISVNDACNQGRSIGTVLLAIKPFDKIHRATLLSNVQSLQYATNDIDLINGMKISFRSLKKSVVNIENTSTNKAFQVLVDPSRLQSPFYSRNKLVAPCHVLLSPKSRIHARIESLELEFLNSVIYCFWNTCQRSITELVYLIEPHDLLFIVVDREHYCSRRLNDAIIMLELEAFSIPSRFSEVQLLLVAFNAKLKEDDQDDLAGGADLGLQSHWDT</sequence>
<accession>A0ABQ5DGP7</accession>
<protein>
    <submittedName>
        <fullName evidence="1">Uncharacterized protein</fullName>
    </submittedName>
</protein>
<feature type="non-terminal residue" evidence="1">
    <location>
        <position position="396"/>
    </location>
</feature>